<dbReference type="OrthoDB" id="5583277at2759"/>
<dbReference type="AlphaFoldDB" id="A0A4S4L0M5"/>
<organism evidence="4 5">
    <name type="scientific">Phellinidium pouzarii</name>
    <dbReference type="NCBI Taxonomy" id="167371"/>
    <lineage>
        <taxon>Eukaryota</taxon>
        <taxon>Fungi</taxon>
        <taxon>Dikarya</taxon>
        <taxon>Basidiomycota</taxon>
        <taxon>Agaricomycotina</taxon>
        <taxon>Agaricomycetes</taxon>
        <taxon>Hymenochaetales</taxon>
        <taxon>Hymenochaetaceae</taxon>
        <taxon>Phellinidium</taxon>
    </lineage>
</organism>
<reference evidence="4 5" key="1">
    <citation type="submission" date="2019-02" db="EMBL/GenBank/DDBJ databases">
        <title>Genome sequencing of the rare red list fungi Phellinidium pouzarii.</title>
        <authorList>
            <person name="Buettner E."/>
            <person name="Kellner H."/>
        </authorList>
    </citation>
    <scope>NUCLEOTIDE SEQUENCE [LARGE SCALE GENOMIC DNA]</scope>
    <source>
        <strain evidence="4 5">DSM 108285</strain>
    </source>
</reference>
<evidence type="ECO:0000313" key="4">
    <source>
        <dbReference type="EMBL" id="THH04291.1"/>
    </source>
</evidence>
<dbReference type="Proteomes" id="UP000308199">
    <property type="component" value="Unassembled WGS sequence"/>
</dbReference>
<dbReference type="EMBL" id="SGPK01000358">
    <property type="protein sequence ID" value="THH04291.1"/>
    <property type="molecule type" value="Genomic_DNA"/>
</dbReference>
<evidence type="ECO:0000256" key="1">
    <source>
        <dbReference type="SAM" id="Phobius"/>
    </source>
</evidence>
<keyword evidence="1" id="KW-0812">Transmembrane</keyword>
<dbReference type="InterPro" id="IPR024382">
    <property type="entry name" value="Vps3844_C"/>
</dbReference>
<feature type="chain" id="PRO_5020462088" description="Vacuolar sorting protein Vps3844 C-terminal domain-containing protein" evidence="2">
    <location>
        <begin position="18"/>
        <end position="368"/>
    </location>
</feature>
<dbReference type="Pfam" id="PF12955">
    <property type="entry name" value="Vps3844_C"/>
    <property type="match status" value="1"/>
</dbReference>
<feature type="domain" description="Vacuolar sorting protein Vps3844 C-terminal" evidence="3">
    <location>
        <begin position="262"/>
        <end position="359"/>
    </location>
</feature>
<dbReference type="PANTHER" id="PTHR36853">
    <property type="entry name" value="EXPRESSED PROTEIN"/>
    <property type="match status" value="1"/>
</dbReference>
<evidence type="ECO:0000313" key="5">
    <source>
        <dbReference type="Proteomes" id="UP000308199"/>
    </source>
</evidence>
<sequence length="368" mass="39074">MFTKPWILLLLAEVTLGIKVFLQPEPLAKPLSPMLMPSQARVIVSHHLGLDAFDSIQDLDESSAELISGDFVGEGVGNALLLTVSEDVARDVIPSSLKWSFALSNPPSVSSEISLIVSSYLRRAEHIYSNVFSASTASPQGTVPRLIDVFSASPSSATEAFLSETAQVISLIESDEIDTFGAFELSGVSQIANKYGRHSEQFELAAETTKAMLASAMANPKLSFVVLTYPDSRWKRQMQPPQSPLPPPVPSPQLPIGGVSTCHISADACANATNSCSGRGECTQASKAGKTCFMCACEATIDSNGRKNVWVGEACERKDVSAAFVLITGTVIAIVLVLIGSISLLYSVGDQTLPPTLTASASGHIKRD</sequence>
<accession>A0A4S4L0M5</accession>
<feature type="transmembrane region" description="Helical" evidence="1">
    <location>
        <begin position="323"/>
        <end position="346"/>
    </location>
</feature>
<evidence type="ECO:0000259" key="3">
    <source>
        <dbReference type="Pfam" id="PF12955"/>
    </source>
</evidence>
<keyword evidence="1" id="KW-0472">Membrane</keyword>
<name>A0A4S4L0M5_9AGAM</name>
<protein>
    <recommendedName>
        <fullName evidence="3">Vacuolar sorting protein Vps3844 C-terminal domain-containing protein</fullName>
    </recommendedName>
</protein>
<proteinExistence type="predicted"/>
<evidence type="ECO:0000256" key="2">
    <source>
        <dbReference type="SAM" id="SignalP"/>
    </source>
</evidence>
<feature type="signal peptide" evidence="2">
    <location>
        <begin position="1"/>
        <end position="17"/>
    </location>
</feature>
<gene>
    <name evidence="4" type="ORF">EW145_g5629</name>
</gene>
<keyword evidence="2" id="KW-0732">Signal</keyword>
<keyword evidence="1" id="KW-1133">Transmembrane helix</keyword>
<dbReference type="PANTHER" id="PTHR36853:SF1">
    <property type="entry name" value="DUF3844 DOMAIN-CONTAINING PROTEIN"/>
    <property type="match status" value="1"/>
</dbReference>
<dbReference type="InterPro" id="IPR053065">
    <property type="entry name" value="Archenteron_Induction-Rel"/>
</dbReference>
<keyword evidence="5" id="KW-1185">Reference proteome</keyword>
<comment type="caution">
    <text evidence="4">The sequence shown here is derived from an EMBL/GenBank/DDBJ whole genome shotgun (WGS) entry which is preliminary data.</text>
</comment>
<dbReference type="GO" id="GO:0005783">
    <property type="term" value="C:endoplasmic reticulum"/>
    <property type="evidence" value="ECO:0007669"/>
    <property type="project" value="TreeGrafter"/>
</dbReference>